<dbReference type="EMBL" id="CP000927">
    <property type="protein sequence ID" value="ABZ71220.1"/>
    <property type="molecule type" value="Genomic_DNA"/>
</dbReference>
<comment type="similarity">
    <text evidence="9">Belongs to the GSP H family.</text>
</comment>
<evidence type="ECO:0000256" key="7">
    <source>
        <dbReference type="ARBA" id="ARBA00022989"/>
    </source>
</evidence>
<dbReference type="Gene3D" id="3.30.700.10">
    <property type="entry name" value="Glycoprotein, Type 4 Pilin"/>
    <property type="match status" value="1"/>
</dbReference>
<evidence type="ECO:0000256" key="4">
    <source>
        <dbReference type="ARBA" id="ARBA00022481"/>
    </source>
</evidence>
<evidence type="ECO:0000256" key="9">
    <source>
        <dbReference type="ARBA" id="ARBA00025772"/>
    </source>
</evidence>
<organism evidence="13">
    <name type="scientific">Caulobacter sp. (strain K31)</name>
    <dbReference type="NCBI Taxonomy" id="366602"/>
    <lineage>
        <taxon>Bacteria</taxon>
        <taxon>Pseudomonadati</taxon>
        <taxon>Pseudomonadota</taxon>
        <taxon>Alphaproteobacteria</taxon>
        <taxon>Caulobacterales</taxon>
        <taxon>Caulobacteraceae</taxon>
        <taxon>Caulobacter</taxon>
    </lineage>
</organism>
<dbReference type="GO" id="GO:0005886">
    <property type="term" value="C:plasma membrane"/>
    <property type="evidence" value="ECO:0007669"/>
    <property type="project" value="UniProtKB-SubCell"/>
</dbReference>
<evidence type="ECO:0000313" key="13">
    <source>
        <dbReference type="EMBL" id="ABZ71220.1"/>
    </source>
</evidence>
<dbReference type="Pfam" id="PF12019">
    <property type="entry name" value="GspH"/>
    <property type="match status" value="1"/>
</dbReference>
<feature type="domain" description="General secretion pathway GspH" evidence="12">
    <location>
        <begin position="48"/>
        <end position="123"/>
    </location>
</feature>
<dbReference type="HOGENOM" id="CLU_123291_0_0_5"/>
<comment type="subcellular location">
    <subcellularLocation>
        <location evidence="1">Cell inner membrane</location>
        <topology evidence="1">Single-pass membrane protein</topology>
    </subcellularLocation>
</comment>
<keyword evidence="8 11" id="KW-0472">Membrane</keyword>
<dbReference type="GO" id="GO:0015628">
    <property type="term" value="P:protein secretion by the type II secretion system"/>
    <property type="evidence" value="ECO:0007669"/>
    <property type="project" value="InterPro"/>
</dbReference>
<sequence length="139" mass="14228">MLAIGDRRAGATLVEALVVITILVMIGAIVFPDLRSGVGRATAQQAVAGLRADLRMARAQALTTGARVDLVVAEDGTGYGWTPGPRRVLVRGLMLRPAGTAASFFPDGSSSGGRLVLATKGRGFDIGLDPATGALEAAR</sequence>
<evidence type="ECO:0000256" key="11">
    <source>
        <dbReference type="SAM" id="Phobius"/>
    </source>
</evidence>
<keyword evidence="4" id="KW-0488">Methylation</keyword>
<evidence type="ECO:0000256" key="5">
    <source>
        <dbReference type="ARBA" id="ARBA00022519"/>
    </source>
</evidence>
<feature type="transmembrane region" description="Helical" evidence="11">
    <location>
        <begin position="12"/>
        <end position="31"/>
    </location>
</feature>
<evidence type="ECO:0000256" key="8">
    <source>
        <dbReference type="ARBA" id="ARBA00023136"/>
    </source>
</evidence>
<dbReference type="InterPro" id="IPR045584">
    <property type="entry name" value="Pilin-like"/>
</dbReference>
<accession>B0T7N2</accession>
<keyword evidence="5" id="KW-0997">Cell inner membrane</keyword>
<dbReference type="AlphaFoldDB" id="B0T7N2"/>
<gene>
    <name evidence="13" type="ordered locus">Caul_2092</name>
</gene>
<evidence type="ECO:0000259" key="12">
    <source>
        <dbReference type="Pfam" id="PF12019"/>
    </source>
</evidence>
<dbReference type="STRING" id="366602.Caul_2092"/>
<evidence type="ECO:0000256" key="1">
    <source>
        <dbReference type="ARBA" id="ARBA00004377"/>
    </source>
</evidence>
<proteinExistence type="inferred from homology"/>
<dbReference type="SUPFAM" id="SSF54523">
    <property type="entry name" value="Pili subunits"/>
    <property type="match status" value="1"/>
</dbReference>
<protein>
    <recommendedName>
        <fullName evidence="2">Type II secretion system protein H</fullName>
    </recommendedName>
    <alternativeName>
        <fullName evidence="10">General secretion pathway protein H</fullName>
    </alternativeName>
</protein>
<keyword evidence="6 11" id="KW-0812">Transmembrane</keyword>
<evidence type="ECO:0000256" key="10">
    <source>
        <dbReference type="ARBA" id="ARBA00030775"/>
    </source>
</evidence>
<dbReference type="KEGG" id="cak:Caul_2092"/>
<evidence type="ECO:0000256" key="3">
    <source>
        <dbReference type="ARBA" id="ARBA00022475"/>
    </source>
</evidence>
<keyword evidence="3" id="KW-1003">Cell membrane</keyword>
<keyword evidence="7 11" id="KW-1133">Transmembrane helix</keyword>
<name>B0T7N2_CAUSK</name>
<dbReference type="InterPro" id="IPR022346">
    <property type="entry name" value="T2SS_GspH"/>
</dbReference>
<dbReference type="OrthoDB" id="7190334at2"/>
<reference evidence="13" key="1">
    <citation type="submission" date="2008-01" db="EMBL/GenBank/DDBJ databases">
        <title>Complete sequence of chromosome of Caulobacter sp. K31.</title>
        <authorList>
            <consortium name="US DOE Joint Genome Institute"/>
            <person name="Copeland A."/>
            <person name="Lucas S."/>
            <person name="Lapidus A."/>
            <person name="Barry K."/>
            <person name="Glavina del Rio T."/>
            <person name="Dalin E."/>
            <person name="Tice H."/>
            <person name="Pitluck S."/>
            <person name="Bruce D."/>
            <person name="Goodwin L."/>
            <person name="Thompson L.S."/>
            <person name="Brettin T."/>
            <person name="Detter J.C."/>
            <person name="Han C."/>
            <person name="Schmutz J."/>
            <person name="Larimer F."/>
            <person name="Land M."/>
            <person name="Hauser L."/>
            <person name="Kyrpides N."/>
            <person name="Kim E."/>
            <person name="Stephens C."/>
            <person name="Richardson P."/>
        </authorList>
    </citation>
    <scope>NUCLEOTIDE SEQUENCE [LARGE SCALE GENOMIC DNA]</scope>
    <source>
        <strain evidence="13">K31</strain>
    </source>
</reference>
<evidence type="ECO:0000256" key="6">
    <source>
        <dbReference type="ARBA" id="ARBA00022692"/>
    </source>
</evidence>
<dbReference type="GO" id="GO:0015627">
    <property type="term" value="C:type II protein secretion system complex"/>
    <property type="evidence" value="ECO:0007669"/>
    <property type="project" value="InterPro"/>
</dbReference>
<evidence type="ECO:0000256" key="2">
    <source>
        <dbReference type="ARBA" id="ARBA00021549"/>
    </source>
</evidence>